<feature type="chain" id="PRO_5047260476" evidence="3">
    <location>
        <begin position="29"/>
        <end position="388"/>
    </location>
</feature>
<proteinExistence type="predicted"/>
<evidence type="ECO:0000256" key="1">
    <source>
        <dbReference type="ARBA" id="ARBA00004370"/>
    </source>
</evidence>
<comment type="caution">
    <text evidence="5">The sequence shown here is derived from an EMBL/GenBank/DDBJ whole genome shotgun (WGS) entry which is preliminary data.</text>
</comment>
<dbReference type="InterPro" id="IPR000184">
    <property type="entry name" value="Bac_surfAg_D15"/>
</dbReference>
<sequence>MVGRCAARCRNALVLLLAASALSQPARAFMEGFIDQQDGHLDISDWMIERKGFLPVPIVITEPAVGYGGGVALLFVRNSLGESAERAKETGHMTPPDIFVVGGAATENGTKAAFAGGMMTFLDDRWRYRGGVGRADVNLAFYGIGGSGLGEGARSINYSLDGWMSLQQVLRRIGESDNWLGARWIFLDLGSKLDLSQDARSGLSPDQTTRRTSGLGLTLEHDSRDNIFTPSKGWTGAIDATFYDPGWGSDTRFQSYRAHVFAYLPLDRNLVLAGRLDGRSVSGRAPFYMLPFIDMRGIPAARYQDDHTAVVETELRWSFTPRWAAVGFIGAGRAWGQSIDFSDAATEVSRGVGLRYLIARRLGLWVGMDYAKGPESGTWYIQVGNAWR</sequence>
<comment type="subcellular location">
    <subcellularLocation>
        <location evidence="1">Membrane</location>
    </subcellularLocation>
</comment>
<keyword evidence="6" id="KW-1185">Reference proteome</keyword>
<evidence type="ECO:0000259" key="4">
    <source>
        <dbReference type="Pfam" id="PF01103"/>
    </source>
</evidence>
<dbReference type="Proteomes" id="UP001365846">
    <property type="component" value="Unassembled WGS sequence"/>
</dbReference>
<evidence type="ECO:0000313" key="5">
    <source>
        <dbReference type="EMBL" id="MEJ8814255.1"/>
    </source>
</evidence>
<reference evidence="5 6" key="1">
    <citation type="submission" date="2024-03" db="EMBL/GenBank/DDBJ databases">
        <title>Novel species of the genus Variovorax.</title>
        <authorList>
            <person name="Liu Q."/>
            <person name="Xin Y.-H."/>
        </authorList>
    </citation>
    <scope>NUCLEOTIDE SEQUENCE [LARGE SCALE GENOMIC DNA]</scope>
    <source>
        <strain evidence="5 6">KACC 18899</strain>
    </source>
</reference>
<accession>A0ABU8VL05</accession>
<keyword evidence="3" id="KW-0732">Signal</keyword>
<feature type="signal peptide" evidence="3">
    <location>
        <begin position="1"/>
        <end position="28"/>
    </location>
</feature>
<dbReference type="EMBL" id="JBBKZU010000012">
    <property type="protein sequence ID" value="MEJ8814255.1"/>
    <property type="molecule type" value="Genomic_DNA"/>
</dbReference>
<evidence type="ECO:0000256" key="3">
    <source>
        <dbReference type="SAM" id="SignalP"/>
    </source>
</evidence>
<dbReference type="RefSeq" id="WP_340359488.1">
    <property type="nucleotide sequence ID" value="NZ_JBBKZU010000012.1"/>
</dbReference>
<organism evidence="5 6">
    <name type="scientific">Variovorax ureilyticus</name>
    <dbReference type="NCBI Taxonomy" id="1836198"/>
    <lineage>
        <taxon>Bacteria</taxon>
        <taxon>Pseudomonadati</taxon>
        <taxon>Pseudomonadota</taxon>
        <taxon>Betaproteobacteria</taxon>
        <taxon>Burkholderiales</taxon>
        <taxon>Comamonadaceae</taxon>
        <taxon>Variovorax</taxon>
    </lineage>
</organism>
<evidence type="ECO:0000313" key="6">
    <source>
        <dbReference type="Proteomes" id="UP001365846"/>
    </source>
</evidence>
<evidence type="ECO:0000256" key="2">
    <source>
        <dbReference type="ARBA" id="ARBA00023136"/>
    </source>
</evidence>
<feature type="domain" description="Bacterial surface antigen (D15)" evidence="4">
    <location>
        <begin position="206"/>
        <end position="279"/>
    </location>
</feature>
<gene>
    <name evidence="5" type="ORF">WKW77_24430</name>
</gene>
<name>A0ABU8VL05_9BURK</name>
<keyword evidence="2" id="KW-0472">Membrane</keyword>
<dbReference type="Gene3D" id="2.40.160.50">
    <property type="entry name" value="membrane protein fhac: a member of the omp85/tpsb transporter family"/>
    <property type="match status" value="1"/>
</dbReference>
<dbReference type="Pfam" id="PF01103">
    <property type="entry name" value="Omp85"/>
    <property type="match status" value="1"/>
</dbReference>
<protein>
    <submittedName>
        <fullName evidence="5">BamA/TamA family outer membrane protein</fullName>
    </submittedName>
</protein>